<dbReference type="GO" id="GO:0036064">
    <property type="term" value="C:ciliary basal body"/>
    <property type="evidence" value="ECO:0007669"/>
    <property type="project" value="TreeGrafter"/>
</dbReference>
<dbReference type="InterPro" id="IPR044095">
    <property type="entry name" value="ADCK2_dom"/>
</dbReference>
<organism evidence="17 18">
    <name type="scientific">Hemibagrus guttatus</name>
    <dbReference type="NCBI Taxonomy" id="175788"/>
    <lineage>
        <taxon>Eukaryota</taxon>
        <taxon>Metazoa</taxon>
        <taxon>Chordata</taxon>
        <taxon>Craniata</taxon>
        <taxon>Vertebrata</taxon>
        <taxon>Euteleostomi</taxon>
        <taxon>Actinopterygii</taxon>
        <taxon>Neopterygii</taxon>
        <taxon>Teleostei</taxon>
        <taxon>Ostariophysi</taxon>
        <taxon>Siluriformes</taxon>
        <taxon>Bagridae</taxon>
        <taxon>Hemibagrus</taxon>
    </lineage>
</organism>
<feature type="repeat" description="TPR" evidence="14">
    <location>
        <begin position="935"/>
        <end position="968"/>
    </location>
</feature>
<evidence type="ECO:0000256" key="14">
    <source>
        <dbReference type="PROSITE-ProRule" id="PRU00339"/>
    </source>
</evidence>
<dbReference type="Gene3D" id="1.25.40.10">
    <property type="entry name" value="Tetratricopeptide repeat domain"/>
    <property type="match status" value="3"/>
</dbReference>
<dbReference type="CDD" id="cd13971">
    <property type="entry name" value="ADCK2-like"/>
    <property type="match status" value="1"/>
</dbReference>
<comment type="similarity">
    <text evidence="3">Belongs to the protein kinase superfamily. ADCK protein kinase family.</text>
</comment>
<keyword evidence="9" id="KW-0472">Membrane</keyword>
<dbReference type="AlphaFoldDB" id="A0AAE0QN96"/>
<evidence type="ECO:0000256" key="3">
    <source>
        <dbReference type="ARBA" id="ARBA00009670"/>
    </source>
</evidence>
<evidence type="ECO:0000259" key="16">
    <source>
        <dbReference type="Pfam" id="PF03109"/>
    </source>
</evidence>
<evidence type="ECO:0000256" key="15">
    <source>
        <dbReference type="SAM" id="MobiDB-lite"/>
    </source>
</evidence>
<evidence type="ECO:0000256" key="8">
    <source>
        <dbReference type="ARBA" id="ARBA00023069"/>
    </source>
</evidence>
<dbReference type="PANTHER" id="PTHR44186">
    <property type="match status" value="1"/>
</dbReference>
<keyword evidence="10" id="KW-0206">Cytoskeleton</keyword>
<evidence type="ECO:0000256" key="9">
    <source>
        <dbReference type="ARBA" id="ARBA00023136"/>
    </source>
</evidence>
<proteinExistence type="inferred from homology"/>
<keyword evidence="18" id="KW-1185">Reference proteome</keyword>
<dbReference type="GO" id="GO:0060271">
    <property type="term" value="P:cilium assembly"/>
    <property type="evidence" value="ECO:0007669"/>
    <property type="project" value="TreeGrafter"/>
</dbReference>
<protein>
    <recommendedName>
        <fullName evidence="13">BBSome complex member BBS4</fullName>
    </recommendedName>
</protein>
<dbReference type="PANTHER" id="PTHR44186:SF1">
    <property type="entry name" value="BARDET-BIEDL SYNDROME 4 PROTEIN"/>
    <property type="match status" value="1"/>
</dbReference>
<evidence type="ECO:0000256" key="2">
    <source>
        <dbReference type="ARBA" id="ARBA00004607"/>
    </source>
</evidence>
<dbReference type="InterPro" id="IPR011009">
    <property type="entry name" value="Kinase-like_dom_sf"/>
</dbReference>
<dbReference type="Pfam" id="PF03109">
    <property type="entry name" value="ABC1"/>
    <property type="match status" value="1"/>
</dbReference>
<reference evidence="17" key="1">
    <citation type="submission" date="2023-06" db="EMBL/GenBank/DDBJ databases">
        <title>Male Hemibagrus guttatus genome.</title>
        <authorList>
            <person name="Bian C."/>
        </authorList>
    </citation>
    <scope>NUCLEOTIDE SEQUENCE</scope>
    <source>
        <strain evidence="17">Male_cb2023</strain>
        <tissue evidence="17">Muscle</tissue>
    </source>
</reference>
<keyword evidence="7 14" id="KW-0802">TPR repeat</keyword>
<dbReference type="InterPro" id="IPR004147">
    <property type="entry name" value="ABC1_dom"/>
</dbReference>
<dbReference type="FunFam" id="1.25.40.10:FF:000237">
    <property type="entry name" value="Bardet-Biedl syndrome 4 (Human)"/>
    <property type="match status" value="1"/>
</dbReference>
<dbReference type="GO" id="GO:0061512">
    <property type="term" value="P:protein localization to cilium"/>
    <property type="evidence" value="ECO:0007669"/>
    <property type="project" value="TreeGrafter"/>
</dbReference>
<comment type="caution">
    <text evidence="17">The sequence shown here is derived from an EMBL/GenBank/DDBJ whole genome shotgun (WGS) entry which is preliminary data.</text>
</comment>
<dbReference type="EMBL" id="JAUCMX010000013">
    <property type="protein sequence ID" value="KAK3526313.1"/>
    <property type="molecule type" value="Genomic_DNA"/>
</dbReference>
<evidence type="ECO:0000256" key="1">
    <source>
        <dbReference type="ARBA" id="ARBA00004309"/>
    </source>
</evidence>
<dbReference type="SUPFAM" id="SSF48452">
    <property type="entry name" value="TPR-like"/>
    <property type="match status" value="1"/>
</dbReference>
<evidence type="ECO:0000313" key="17">
    <source>
        <dbReference type="EMBL" id="KAK3526313.1"/>
    </source>
</evidence>
<dbReference type="GO" id="GO:0034451">
    <property type="term" value="C:centriolar satellite"/>
    <property type="evidence" value="ECO:0007669"/>
    <property type="project" value="UniProtKB-SubCell"/>
</dbReference>
<evidence type="ECO:0000256" key="5">
    <source>
        <dbReference type="ARBA" id="ARBA00022490"/>
    </source>
</evidence>
<dbReference type="InterPro" id="IPR011990">
    <property type="entry name" value="TPR-like_helical_dom_sf"/>
</dbReference>
<name>A0AAE0QN96_9TELE</name>
<dbReference type="SUPFAM" id="SSF81901">
    <property type="entry name" value="HCP-like"/>
    <property type="match status" value="1"/>
</dbReference>
<keyword evidence="11" id="KW-0966">Cell projection</keyword>
<evidence type="ECO:0000256" key="7">
    <source>
        <dbReference type="ARBA" id="ARBA00022803"/>
    </source>
</evidence>
<evidence type="ECO:0000256" key="10">
    <source>
        <dbReference type="ARBA" id="ARBA00023212"/>
    </source>
</evidence>
<keyword evidence="4" id="KW-1003">Cell membrane</keyword>
<evidence type="ECO:0000256" key="13">
    <source>
        <dbReference type="ARBA" id="ARBA00073723"/>
    </source>
</evidence>
<feature type="compositionally biased region" description="Basic and acidic residues" evidence="15">
    <location>
        <begin position="1156"/>
        <end position="1169"/>
    </location>
</feature>
<dbReference type="SMART" id="SM00028">
    <property type="entry name" value="TPR"/>
    <property type="match status" value="9"/>
</dbReference>
<dbReference type="FunFam" id="1.25.40.10:FF:000265">
    <property type="entry name" value="Bardet-Biedl syndrome 4 (Human)"/>
    <property type="match status" value="1"/>
</dbReference>
<dbReference type="InterPro" id="IPR019734">
    <property type="entry name" value="TPR_rpt"/>
</dbReference>
<keyword evidence="8" id="KW-0969">Cilium</keyword>
<feature type="region of interest" description="Disordered" evidence="15">
    <location>
        <begin position="1067"/>
        <end position="1095"/>
    </location>
</feature>
<dbReference type="Pfam" id="PF13181">
    <property type="entry name" value="TPR_8"/>
    <property type="match status" value="4"/>
</dbReference>
<evidence type="ECO:0000256" key="4">
    <source>
        <dbReference type="ARBA" id="ARBA00022475"/>
    </source>
</evidence>
<sequence>MPGRYSCKMSAFCTKLVFQSLKCSIHRVSVSVRFVPYRTLLIKKSYHILSRTPKVALLCWGAGGITFASAQEAVLSQRTTEKKSLAKVQVHRLMFVLRLGIRALVLLLKFSPLLLLYPLSLLSRHWTTCWLDALLWVTETSGPTFIKLGQWASTRRDVFSPEFCNRFSRLHIRVHPHSWNHTKQCLTRAFGEGWRQLFIFDSKEPVGSGCVAQVYRAKARVSSVKDPAFQQLVEGLEKDDLLEAWEVPGFGGIFRYFWGSEKGDGEISENADRGSADVPHAEDKALIPVAIKVLHPGIRRQVQIDLILMKVGSVLISCLPGIKWLSLPEVVDEFEKLMTKQIMALTVVRGSPKALEMLYNLFQTDRLIDLRFEARNIEKFKNNFKDLEYVKFPTPLRPFVTRTVLVETYEESEPISNYLRSEVSVTVKQRIARMGVDTLLKMVFVDNFVHGDLHPGNILVQADQGVSAQDKATLTDLWDTVVVSTRPSPPPLQLVLLDAGIVTQLSEGDLRNLRAVFTAVVLQQGERVAELILNHARANECQDVPRFKKEMAELVNLAVSDTLSLGKIQVAELLSRVFGLLIHHKVKLESNFASIVFAIMVLEGLGSCHSNSCAFEGAVRNRKCVTYNLLHRMMADDETVKTEASLPVATKPRPKKASELPILERRNWLIHLHYILKDYETCKAIIKEQLQETHGMCEYAIYVQALILRVEGKIQQSLELFQSCAILNPTSSDNLKQVARSLFLLGKHKAAIEVYNEAARLNQKDWEIDHNLGVCYIYTKAFKSAEEHLNMALQLNKHDMTYMMLGKSYLLQGDTEKATEIFKSAVEFSPENTELLTTLGLLYMQLGKYQKAFEHLGNALTYDPNNYKAILAAGSMMQTHGDFDVAMNKYRVAAFTVPESPPLWNNIGMCFFGKKKYVAAISCLKRANYLSPFDWKVLHNLGLVHLTMQQYASAFHFLSAAINLNPRMGELYMLLAVALTNLDDVENARRSYEQAVLLDVSNPLVNLNFAVLLYNQGDKKTALQQYQKMEKKVNMLIERNSNTEFDPELVDMAQKMGAALQAGENLFWSKPGKESKTSQRSSSSKPSSSQQPLGSNLALGQAMSSAAGYSKSIQLAAEPDVESVPAPPSEPPGEAECDGDDAELHKAKEKKSKPRALTEYKGMEEHLQEDLSSWLDA</sequence>
<accession>A0AAE0QN96</accession>
<gene>
    <name evidence="17" type="ORF">QTP70_022754</name>
</gene>
<dbReference type="SUPFAM" id="SSF56112">
    <property type="entry name" value="Protein kinase-like (PK-like)"/>
    <property type="match status" value="1"/>
</dbReference>
<dbReference type="PROSITE" id="PS50005">
    <property type="entry name" value="TPR"/>
    <property type="match status" value="3"/>
</dbReference>
<feature type="compositionally biased region" description="Low complexity" evidence="15">
    <location>
        <begin position="1078"/>
        <end position="1091"/>
    </location>
</feature>
<dbReference type="GO" id="GO:0060170">
    <property type="term" value="C:ciliary membrane"/>
    <property type="evidence" value="ECO:0007669"/>
    <property type="project" value="UniProtKB-SubCell"/>
</dbReference>
<evidence type="ECO:0000256" key="11">
    <source>
        <dbReference type="ARBA" id="ARBA00023273"/>
    </source>
</evidence>
<keyword evidence="5" id="KW-0963">Cytoplasm</keyword>
<keyword evidence="6" id="KW-0677">Repeat</keyword>
<comment type="similarity">
    <text evidence="12">Belongs to the BBS4 family.</text>
</comment>
<feature type="repeat" description="TPR" evidence="14">
    <location>
        <begin position="799"/>
        <end position="832"/>
    </location>
</feature>
<dbReference type="Proteomes" id="UP001274896">
    <property type="component" value="Unassembled WGS sequence"/>
</dbReference>
<evidence type="ECO:0000313" key="18">
    <source>
        <dbReference type="Proteomes" id="UP001274896"/>
    </source>
</evidence>
<evidence type="ECO:0000256" key="12">
    <source>
        <dbReference type="ARBA" id="ARBA00023778"/>
    </source>
</evidence>
<comment type="subcellular location">
    <subcellularLocation>
        <location evidence="1">Cell projection</location>
        <location evidence="1">Cilium membrane</location>
    </subcellularLocation>
    <subcellularLocation>
        <location evidence="2">Cytoplasm</location>
        <location evidence="2">Cytoskeleton</location>
        <location evidence="2">Microtubule organizing center</location>
        <location evidence="2">Centrosome</location>
        <location evidence="2">Centriolar satellite</location>
    </subcellularLocation>
</comment>
<evidence type="ECO:0000256" key="6">
    <source>
        <dbReference type="ARBA" id="ARBA00022737"/>
    </source>
</evidence>
<feature type="domain" description="ABC1 atypical kinase-like" evidence="16">
    <location>
        <begin position="368"/>
        <end position="531"/>
    </location>
</feature>
<feature type="repeat" description="TPR" evidence="14">
    <location>
        <begin position="833"/>
        <end position="866"/>
    </location>
</feature>
<dbReference type="PROSITE" id="PS50293">
    <property type="entry name" value="TPR_REGION"/>
    <property type="match status" value="2"/>
</dbReference>
<feature type="region of interest" description="Disordered" evidence="15">
    <location>
        <begin position="1108"/>
        <end position="1177"/>
    </location>
</feature>
<dbReference type="Pfam" id="PF14559">
    <property type="entry name" value="TPR_19"/>
    <property type="match status" value="1"/>
</dbReference>